<dbReference type="AlphaFoldDB" id="A0A831WCH3"/>
<dbReference type="EMBL" id="DRLF01000420">
    <property type="protein sequence ID" value="HEC07610.1"/>
    <property type="molecule type" value="Genomic_DNA"/>
</dbReference>
<sequence length="580" mass="67275">MKLTEEEQSLLNDPVWKKQRQQFWSKVAYPRLRSIWGTGYDEDLRVQTRAFYAALKQVFMTGRIGPQGPDTYENADEHRVWKLLPSRYDGLLFCYHPIQNERFWDYYFGELLPSWGVDIGEWEIAGKRETIVLFQYVSLRLGDGRADLLQQDYGWTPEAEAAWFRYVFGDRYEPRIRIAGRSLPNPYNPWVMYDDLLLIWWHTLTGLWPSPNRFLDMYDYWKTLLPRLEEGLEALPYNMSGGIYDLCPPDEYLSASGILNDLLWTLAHYERAIEGVQAEYIIYWDASQKSGDEAGTCGVPLTGPDHPGAEEIMAQPGLAGFRQRFVADLESGALPEGMCHLWRRIRDDRENHYIKADYKKNLRDAARILKRQQAPRPEEVLPWSKDEIKGLLAEVEPLTQEALARKLTDLRGPVKTHKALARRLQKLEKHSLFRGDEAGDIAASVMQDAPYARLAFVMPNRLLYLESEPFEEHDLKAYYRDAWKQVAAMVRDDLGRVSISARDSGGELPDRCAITVKAGDWKQQYEYHRQGASLDEDLLPHLQDFARQHKLPLDFTIQRPDEMGIYVFYLPGDMLPQPVS</sequence>
<dbReference type="Proteomes" id="UP000886339">
    <property type="component" value="Unassembled WGS sequence"/>
</dbReference>
<comment type="caution">
    <text evidence="1">The sequence shown here is derived from an EMBL/GenBank/DDBJ whole genome shotgun (WGS) entry which is preliminary data.</text>
</comment>
<evidence type="ECO:0000313" key="1">
    <source>
        <dbReference type="EMBL" id="HEC07610.1"/>
    </source>
</evidence>
<organism evidence="1">
    <name type="scientific">Thiolapillus brandeum</name>
    <dbReference type="NCBI Taxonomy" id="1076588"/>
    <lineage>
        <taxon>Bacteria</taxon>
        <taxon>Pseudomonadati</taxon>
        <taxon>Pseudomonadota</taxon>
        <taxon>Gammaproteobacteria</taxon>
        <taxon>Chromatiales</taxon>
        <taxon>Sedimenticolaceae</taxon>
        <taxon>Thiolapillus</taxon>
    </lineage>
</organism>
<protein>
    <submittedName>
        <fullName evidence="1">Uncharacterized protein</fullName>
    </submittedName>
</protein>
<name>A0A831WCH3_9GAMM</name>
<proteinExistence type="predicted"/>
<accession>A0A831WCH3</accession>
<reference evidence="1" key="1">
    <citation type="journal article" date="2020" name="mSystems">
        <title>Genome- and Community-Level Interaction Insights into Carbon Utilization and Element Cycling Functions of Hydrothermarchaeota in Hydrothermal Sediment.</title>
        <authorList>
            <person name="Zhou Z."/>
            <person name="Liu Y."/>
            <person name="Xu W."/>
            <person name="Pan J."/>
            <person name="Luo Z.H."/>
            <person name="Li M."/>
        </authorList>
    </citation>
    <scope>NUCLEOTIDE SEQUENCE [LARGE SCALE GENOMIC DNA]</scope>
    <source>
        <strain evidence="1">HyVt-458</strain>
    </source>
</reference>
<gene>
    <name evidence="1" type="ORF">ENJ12_12200</name>
</gene>